<name>A0A9N9T157_DIABA</name>
<keyword evidence="8" id="KW-0482">Metalloprotease</keyword>
<evidence type="ECO:0000256" key="6">
    <source>
        <dbReference type="ARBA" id="ARBA00022801"/>
    </source>
</evidence>
<evidence type="ECO:0000256" key="2">
    <source>
        <dbReference type="ARBA" id="ARBA00004401"/>
    </source>
</evidence>
<sequence length="809" mass="92807">MDNHAYHPDENQPENRGNIQNAGNGRPFTVERNQPRSDRNDYLVEINSRAKIFKRPHFYKRLSILFLVLAIIFFILMIVFIVLYAKPKVKICTSNECIKTASSYVSSIDYSVDPCDNFYEFACGKWSEEHLNHGWWNTFSSFSTIEEKIIIETANALSEEPDNPNVPKAVKKTRDFFKSCMDVDTLDELETTTIYPILEKLNLPTIPTYLTDPNDKNFVFDWPRTETLIKNYLLMDVFMGVDVASNVFNGSENVLYVGQLSKTSPLPSPTKNKRKSMQRNIIVRKTETDEDQYKQLERSVHDNIVKYVITTIVLNVTGKPPAEDLLETASTVILDVGEFIDELQTNTTDPELSEDDIYSITVMDLDKEIIAILNKPQKSFLLPYFKYLFNGTNVTVTLNDSLYVTELDKVFLKTIMNYLADLSDIKIELYMWWMAAYAMIINTSEDISQYITKQLNSIEGDSADVVRPRSIVCSTVTQTYMGYGLSYIIGDTNFANTTKPKVERMIQGLKDSFINSVNQITWMDSKTKKVTVEKSKETISFIGYPDWLYQEGELDRYYSDVIINEDTFLENMVSVILSESTRLLKSLRKPHKREMASEPLEVNAFNYFSENSINIPMAILNFPMYHLGLEVLNYGSIGTILGHELTHAFDNTGRKYNKYGDYVHWWTNKTIETFENLTDCFIKQYDNFTIEGIEKHINGKQTLGENIADNGGLNEAIGAYKRYVAKHGEEPKLPGFENYTNFQLFFIAYANIWCQTASIEDLTTAIEYDEHCPNAIRVLGSLQNSPDFANAFHCPAGSPMNPKNKCKIW</sequence>
<evidence type="ECO:0000313" key="13">
    <source>
        <dbReference type="EMBL" id="CAG9836363.1"/>
    </source>
</evidence>
<feature type="domain" description="Peptidase M13 N-terminal" evidence="12">
    <location>
        <begin position="114"/>
        <end position="545"/>
    </location>
</feature>
<accession>A0A9N9T157</accession>
<reference evidence="13" key="1">
    <citation type="submission" date="2022-01" db="EMBL/GenBank/DDBJ databases">
        <authorList>
            <person name="King R."/>
        </authorList>
    </citation>
    <scope>NUCLEOTIDE SEQUENCE</scope>
</reference>
<dbReference type="PANTHER" id="PTHR11733:SF133">
    <property type="entry name" value="PHOSPHATE-REGULATING NEUTRAL ENDOPEPTIDASE PHEX"/>
    <property type="match status" value="1"/>
</dbReference>
<protein>
    <recommendedName>
        <fullName evidence="15">Endothelin-converting enzyme 1</fullName>
    </recommendedName>
</protein>
<feature type="compositionally biased region" description="Polar residues" evidence="9">
    <location>
        <begin position="14"/>
        <end position="23"/>
    </location>
</feature>
<keyword evidence="10" id="KW-0472">Membrane</keyword>
<dbReference type="InterPro" id="IPR000718">
    <property type="entry name" value="Peptidase_M13"/>
</dbReference>
<dbReference type="Gene3D" id="3.40.390.10">
    <property type="entry name" value="Collagenase (Catalytic Domain)"/>
    <property type="match status" value="1"/>
</dbReference>
<evidence type="ECO:0000256" key="5">
    <source>
        <dbReference type="ARBA" id="ARBA00022723"/>
    </source>
</evidence>
<evidence type="ECO:0000313" key="14">
    <source>
        <dbReference type="Proteomes" id="UP001153709"/>
    </source>
</evidence>
<gene>
    <name evidence="13" type="ORF">DIABBA_LOCUS9456</name>
</gene>
<dbReference type="Proteomes" id="UP001153709">
    <property type="component" value="Chromosome 6"/>
</dbReference>
<dbReference type="GO" id="GO:0005886">
    <property type="term" value="C:plasma membrane"/>
    <property type="evidence" value="ECO:0007669"/>
    <property type="project" value="UniProtKB-SubCell"/>
</dbReference>
<evidence type="ECO:0000259" key="12">
    <source>
        <dbReference type="Pfam" id="PF05649"/>
    </source>
</evidence>
<evidence type="ECO:0000256" key="10">
    <source>
        <dbReference type="SAM" id="Phobius"/>
    </source>
</evidence>
<dbReference type="InterPro" id="IPR008753">
    <property type="entry name" value="Peptidase_M13_N"/>
</dbReference>
<dbReference type="Gene3D" id="1.10.1380.10">
    <property type="entry name" value="Neutral endopeptidase , domain2"/>
    <property type="match status" value="1"/>
</dbReference>
<keyword evidence="4" id="KW-0645">Protease</keyword>
<proteinExistence type="inferred from homology"/>
<keyword evidence="6" id="KW-0378">Hydrolase</keyword>
<organism evidence="13 14">
    <name type="scientific">Diabrotica balteata</name>
    <name type="common">Banded cucumber beetle</name>
    <dbReference type="NCBI Taxonomy" id="107213"/>
    <lineage>
        <taxon>Eukaryota</taxon>
        <taxon>Metazoa</taxon>
        <taxon>Ecdysozoa</taxon>
        <taxon>Arthropoda</taxon>
        <taxon>Hexapoda</taxon>
        <taxon>Insecta</taxon>
        <taxon>Pterygota</taxon>
        <taxon>Neoptera</taxon>
        <taxon>Endopterygota</taxon>
        <taxon>Coleoptera</taxon>
        <taxon>Polyphaga</taxon>
        <taxon>Cucujiformia</taxon>
        <taxon>Chrysomeloidea</taxon>
        <taxon>Chrysomelidae</taxon>
        <taxon>Galerucinae</taxon>
        <taxon>Diabroticina</taxon>
        <taxon>Diabroticites</taxon>
        <taxon>Diabrotica</taxon>
    </lineage>
</organism>
<dbReference type="InterPro" id="IPR024079">
    <property type="entry name" value="MetalloPept_cat_dom_sf"/>
</dbReference>
<dbReference type="PROSITE" id="PS51885">
    <property type="entry name" value="NEPRILYSIN"/>
    <property type="match status" value="1"/>
</dbReference>
<comment type="subcellular location">
    <subcellularLocation>
        <location evidence="2">Cell membrane</location>
        <topology evidence="2">Single-pass type II membrane protein</topology>
    </subcellularLocation>
</comment>
<dbReference type="EMBL" id="OU898281">
    <property type="protein sequence ID" value="CAG9836363.1"/>
    <property type="molecule type" value="Genomic_DNA"/>
</dbReference>
<dbReference type="GO" id="GO:0046872">
    <property type="term" value="F:metal ion binding"/>
    <property type="evidence" value="ECO:0007669"/>
    <property type="project" value="UniProtKB-KW"/>
</dbReference>
<feature type="domain" description="Peptidase M13 C-terminal" evidence="11">
    <location>
        <begin position="603"/>
        <end position="808"/>
    </location>
</feature>
<evidence type="ECO:0000256" key="7">
    <source>
        <dbReference type="ARBA" id="ARBA00022833"/>
    </source>
</evidence>
<dbReference type="CDD" id="cd08662">
    <property type="entry name" value="M13"/>
    <property type="match status" value="1"/>
</dbReference>
<evidence type="ECO:0000259" key="11">
    <source>
        <dbReference type="Pfam" id="PF01431"/>
    </source>
</evidence>
<dbReference type="PANTHER" id="PTHR11733">
    <property type="entry name" value="ZINC METALLOPROTEASE FAMILY M13 NEPRILYSIN-RELATED"/>
    <property type="match status" value="1"/>
</dbReference>
<dbReference type="InterPro" id="IPR042089">
    <property type="entry name" value="Peptidase_M13_dom_2"/>
</dbReference>
<keyword evidence="14" id="KW-1185">Reference proteome</keyword>
<dbReference type="InterPro" id="IPR018497">
    <property type="entry name" value="Peptidase_M13_C"/>
</dbReference>
<evidence type="ECO:0008006" key="15">
    <source>
        <dbReference type="Google" id="ProtNLM"/>
    </source>
</evidence>
<evidence type="ECO:0000256" key="1">
    <source>
        <dbReference type="ARBA" id="ARBA00001947"/>
    </source>
</evidence>
<keyword evidence="10" id="KW-0812">Transmembrane</keyword>
<comment type="similarity">
    <text evidence="3">Belongs to the peptidase M13 family.</text>
</comment>
<dbReference type="SUPFAM" id="SSF55486">
    <property type="entry name" value="Metalloproteases ('zincins'), catalytic domain"/>
    <property type="match status" value="1"/>
</dbReference>
<feature type="region of interest" description="Disordered" evidence="9">
    <location>
        <begin position="1"/>
        <end position="34"/>
    </location>
</feature>
<evidence type="ECO:0000256" key="9">
    <source>
        <dbReference type="SAM" id="MobiDB-lite"/>
    </source>
</evidence>
<evidence type="ECO:0000256" key="4">
    <source>
        <dbReference type="ARBA" id="ARBA00022670"/>
    </source>
</evidence>
<dbReference type="GO" id="GO:0016485">
    <property type="term" value="P:protein processing"/>
    <property type="evidence" value="ECO:0007669"/>
    <property type="project" value="TreeGrafter"/>
</dbReference>
<dbReference type="AlphaFoldDB" id="A0A9N9T157"/>
<evidence type="ECO:0000256" key="8">
    <source>
        <dbReference type="ARBA" id="ARBA00023049"/>
    </source>
</evidence>
<dbReference type="PRINTS" id="PR00786">
    <property type="entry name" value="NEPRILYSIN"/>
</dbReference>
<feature type="compositionally biased region" description="Basic and acidic residues" evidence="9">
    <location>
        <begin position="1"/>
        <end position="10"/>
    </location>
</feature>
<feature type="transmembrane region" description="Helical" evidence="10">
    <location>
        <begin position="64"/>
        <end position="85"/>
    </location>
</feature>
<evidence type="ECO:0000256" key="3">
    <source>
        <dbReference type="ARBA" id="ARBA00007357"/>
    </source>
</evidence>
<comment type="cofactor">
    <cofactor evidence="1">
        <name>Zn(2+)</name>
        <dbReference type="ChEBI" id="CHEBI:29105"/>
    </cofactor>
</comment>
<keyword evidence="7" id="KW-0862">Zinc</keyword>
<dbReference type="GO" id="GO:0004222">
    <property type="term" value="F:metalloendopeptidase activity"/>
    <property type="evidence" value="ECO:0007669"/>
    <property type="project" value="InterPro"/>
</dbReference>
<dbReference type="Pfam" id="PF01431">
    <property type="entry name" value="Peptidase_M13"/>
    <property type="match status" value="1"/>
</dbReference>
<keyword evidence="5" id="KW-0479">Metal-binding</keyword>
<keyword evidence="10" id="KW-1133">Transmembrane helix</keyword>
<dbReference type="OrthoDB" id="6475849at2759"/>
<dbReference type="Pfam" id="PF05649">
    <property type="entry name" value="Peptidase_M13_N"/>
    <property type="match status" value="1"/>
</dbReference>